<proteinExistence type="predicted"/>
<feature type="region of interest" description="Disordered" evidence="2">
    <location>
        <begin position="116"/>
        <end position="136"/>
    </location>
</feature>
<gene>
    <name evidence="3" type="ORF">F4Y42_19060</name>
</gene>
<sequence length="163" mass="18351">MNKSSKKKLSMEDRRDKVVQMTMAGMSTRAIALVLGVNHTTISRDLNARLEAFSKDNKEVERERSLQQARLNSLMAVLWPQATEGGETQGPTKMILQLMERQAKLLGLDVPKRVEHSGPDVEPIEAAQPAKPDMSDFTDEELDTFLVLVDKIKYPQEKEEVDA</sequence>
<keyword evidence="1" id="KW-0175">Coiled coil</keyword>
<organism evidence="3">
    <name type="scientific">Caldilineaceae bacterium SB0664_bin_27</name>
    <dbReference type="NCBI Taxonomy" id="2605260"/>
    <lineage>
        <taxon>Bacteria</taxon>
        <taxon>Bacillati</taxon>
        <taxon>Chloroflexota</taxon>
        <taxon>Caldilineae</taxon>
        <taxon>Caldilineales</taxon>
        <taxon>Caldilineaceae</taxon>
    </lineage>
</organism>
<reference evidence="3" key="1">
    <citation type="submission" date="2019-09" db="EMBL/GenBank/DDBJ databases">
        <title>Characterisation of the sponge microbiome using genome-centric metagenomics.</title>
        <authorList>
            <person name="Engelberts J.P."/>
            <person name="Robbins S.J."/>
            <person name="De Goeij J.M."/>
            <person name="Aranda M."/>
            <person name="Bell S.C."/>
            <person name="Webster N.S."/>
        </authorList>
    </citation>
    <scope>NUCLEOTIDE SEQUENCE</scope>
    <source>
        <strain evidence="3">SB0664_bin_27</strain>
    </source>
</reference>
<evidence type="ECO:0000256" key="1">
    <source>
        <dbReference type="SAM" id="Coils"/>
    </source>
</evidence>
<dbReference type="AlphaFoldDB" id="A0A6B0YYK7"/>
<protein>
    <submittedName>
        <fullName evidence="3">Helix-turn-helix domain-containing protein</fullName>
    </submittedName>
</protein>
<comment type="caution">
    <text evidence="3">The sequence shown here is derived from an EMBL/GenBank/DDBJ whole genome shotgun (WGS) entry which is preliminary data.</text>
</comment>
<evidence type="ECO:0000313" key="3">
    <source>
        <dbReference type="EMBL" id="MXY95541.1"/>
    </source>
</evidence>
<dbReference type="InterPro" id="IPR009057">
    <property type="entry name" value="Homeodomain-like_sf"/>
</dbReference>
<feature type="coiled-coil region" evidence="1">
    <location>
        <begin position="43"/>
        <end position="70"/>
    </location>
</feature>
<dbReference type="InterPro" id="IPR036388">
    <property type="entry name" value="WH-like_DNA-bd_sf"/>
</dbReference>
<accession>A0A6B0YYK7</accession>
<evidence type="ECO:0000256" key="2">
    <source>
        <dbReference type="SAM" id="MobiDB-lite"/>
    </source>
</evidence>
<name>A0A6B0YYK7_9CHLR</name>
<dbReference type="SUPFAM" id="SSF46689">
    <property type="entry name" value="Homeodomain-like"/>
    <property type="match status" value="1"/>
</dbReference>
<dbReference type="Gene3D" id="1.10.10.10">
    <property type="entry name" value="Winged helix-like DNA-binding domain superfamily/Winged helix DNA-binding domain"/>
    <property type="match status" value="1"/>
</dbReference>
<dbReference type="EMBL" id="VXRG01000158">
    <property type="protein sequence ID" value="MXY95541.1"/>
    <property type="molecule type" value="Genomic_DNA"/>
</dbReference>